<comment type="cofactor">
    <cofactor evidence="1">
        <name>Mg(2+)</name>
        <dbReference type="ChEBI" id="CHEBI:18420"/>
    </cofactor>
</comment>
<protein>
    <recommendedName>
        <fullName evidence="1">ATP-dependent DNA helicase</fullName>
        <ecNumber evidence="1">5.6.2.3</ecNumber>
    </recommendedName>
</protein>
<proteinExistence type="inferred from homology"/>
<dbReference type="Proteomes" id="UP000198287">
    <property type="component" value="Unassembled WGS sequence"/>
</dbReference>
<comment type="similarity">
    <text evidence="1">Belongs to the helicase family.</text>
</comment>
<sequence length="298" mass="34792">MARPPFLEPICLYEFASIWALAPASKNEGNDDEDLIEFPEAPPDEHFFQRMTDREAYYYSLILMYWPFRKEDFCDESAPSVVFQQKHPEFRTSVHSPVIRRDLCEEIDRAILRISEFTENENDEANIECPFDPPFEEQEDNLLDIPSQQEVFPEVAPNMNITETCKQAEGGTGKTHCLKTLTLLIRNYWPGDCLIIAAPTGFIKTYQKLNARKLAEFRRIYSNVRWIFIDEISMVSYENFRAIHLRLCEIFNTEGVDPFANKNVVIWGDLLQLPPPKATRIFMQPSVFSAEVNLWRQF</sequence>
<dbReference type="InterPro" id="IPR010285">
    <property type="entry name" value="DNA_helicase_pif1-like_DEAD"/>
</dbReference>
<evidence type="ECO:0000259" key="2">
    <source>
        <dbReference type="Pfam" id="PF05970"/>
    </source>
</evidence>
<dbReference type="InterPro" id="IPR051055">
    <property type="entry name" value="PIF1_helicase"/>
</dbReference>
<dbReference type="OMA" id="MNITETC"/>
<keyword evidence="1" id="KW-0227">DNA damage</keyword>
<keyword evidence="4" id="KW-1185">Reference proteome</keyword>
<keyword evidence="1" id="KW-0234">DNA repair</keyword>
<organism evidence="3 4">
    <name type="scientific">Folsomia candida</name>
    <name type="common">Springtail</name>
    <dbReference type="NCBI Taxonomy" id="158441"/>
    <lineage>
        <taxon>Eukaryota</taxon>
        <taxon>Metazoa</taxon>
        <taxon>Ecdysozoa</taxon>
        <taxon>Arthropoda</taxon>
        <taxon>Hexapoda</taxon>
        <taxon>Collembola</taxon>
        <taxon>Entomobryomorpha</taxon>
        <taxon>Isotomoidea</taxon>
        <taxon>Isotomidae</taxon>
        <taxon>Proisotominae</taxon>
        <taxon>Folsomia</taxon>
    </lineage>
</organism>
<feature type="domain" description="DNA helicase Pif1-like DEAD-box helicase" evidence="2">
    <location>
        <begin position="208"/>
        <end position="276"/>
    </location>
</feature>
<comment type="caution">
    <text evidence="3">The sequence shown here is derived from an EMBL/GenBank/DDBJ whole genome shotgun (WGS) entry which is preliminary data.</text>
</comment>
<dbReference type="Pfam" id="PF05970">
    <property type="entry name" value="PIF1"/>
    <property type="match status" value="1"/>
</dbReference>
<dbReference type="GO" id="GO:0000723">
    <property type="term" value="P:telomere maintenance"/>
    <property type="evidence" value="ECO:0007669"/>
    <property type="project" value="InterPro"/>
</dbReference>
<dbReference type="GO" id="GO:0005524">
    <property type="term" value="F:ATP binding"/>
    <property type="evidence" value="ECO:0007669"/>
    <property type="project" value="UniProtKB-KW"/>
</dbReference>
<dbReference type="GO" id="GO:0006281">
    <property type="term" value="P:DNA repair"/>
    <property type="evidence" value="ECO:0007669"/>
    <property type="project" value="UniProtKB-KW"/>
</dbReference>
<keyword evidence="1" id="KW-0378">Hydrolase</keyword>
<keyword evidence="1" id="KW-0547">Nucleotide-binding</keyword>
<accession>A0A226DZ18</accession>
<dbReference type="GO" id="GO:0016787">
    <property type="term" value="F:hydrolase activity"/>
    <property type="evidence" value="ECO:0007669"/>
    <property type="project" value="UniProtKB-KW"/>
</dbReference>
<name>A0A226DZ18_FOLCA</name>
<comment type="catalytic activity">
    <reaction evidence="1">
        <text>ATP + H2O = ADP + phosphate + H(+)</text>
        <dbReference type="Rhea" id="RHEA:13065"/>
        <dbReference type="ChEBI" id="CHEBI:15377"/>
        <dbReference type="ChEBI" id="CHEBI:15378"/>
        <dbReference type="ChEBI" id="CHEBI:30616"/>
        <dbReference type="ChEBI" id="CHEBI:43474"/>
        <dbReference type="ChEBI" id="CHEBI:456216"/>
        <dbReference type="EC" id="5.6.2.3"/>
    </reaction>
</comment>
<dbReference type="AlphaFoldDB" id="A0A226DZ18"/>
<dbReference type="PANTHER" id="PTHR47642:SF5">
    <property type="entry name" value="ATP-DEPENDENT DNA HELICASE"/>
    <property type="match status" value="1"/>
</dbReference>
<keyword evidence="1" id="KW-0067">ATP-binding</keyword>
<dbReference type="SUPFAM" id="SSF52540">
    <property type="entry name" value="P-loop containing nucleoside triphosphate hydrolases"/>
    <property type="match status" value="1"/>
</dbReference>
<evidence type="ECO:0000313" key="4">
    <source>
        <dbReference type="Proteomes" id="UP000198287"/>
    </source>
</evidence>
<dbReference type="Gene3D" id="3.40.50.300">
    <property type="entry name" value="P-loop containing nucleotide triphosphate hydrolases"/>
    <property type="match status" value="1"/>
</dbReference>
<dbReference type="EMBL" id="LNIX01000009">
    <property type="protein sequence ID" value="OXA50523.1"/>
    <property type="molecule type" value="Genomic_DNA"/>
</dbReference>
<dbReference type="GO" id="GO:0006310">
    <property type="term" value="P:DNA recombination"/>
    <property type="evidence" value="ECO:0007669"/>
    <property type="project" value="UniProtKB-KW"/>
</dbReference>
<dbReference type="EC" id="5.6.2.3" evidence="1"/>
<reference evidence="3 4" key="1">
    <citation type="submission" date="2015-12" db="EMBL/GenBank/DDBJ databases">
        <title>The genome of Folsomia candida.</title>
        <authorList>
            <person name="Faddeeva A."/>
            <person name="Derks M.F."/>
            <person name="Anvar Y."/>
            <person name="Smit S."/>
            <person name="Van Straalen N."/>
            <person name="Roelofs D."/>
        </authorList>
    </citation>
    <scope>NUCLEOTIDE SEQUENCE [LARGE SCALE GENOMIC DNA]</scope>
    <source>
        <strain evidence="3 4">VU population</strain>
        <tissue evidence="3">Whole body</tissue>
    </source>
</reference>
<dbReference type="InterPro" id="IPR027417">
    <property type="entry name" value="P-loop_NTPase"/>
</dbReference>
<evidence type="ECO:0000313" key="3">
    <source>
        <dbReference type="EMBL" id="OXA50523.1"/>
    </source>
</evidence>
<dbReference type="GO" id="GO:0043139">
    <property type="term" value="F:5'-3' DNA helicase activity"/>
    <property type="evidence" value="ECO:0007669"/>
    <property type="project" value="UniProtKB-EC"/>
</dbReference>
<dbReference type="PANTHER" id="PTHR47642">
    <property type="entry name" value="ATP-DEPENDENT DNA HELICASE"/>
    <property type="match status" value="1"/>
</dbReference>
<evidence type="ECO:0000256" key="1">
    <source>
        <dbReference type="RuleBase" id="RU363044"/>
    </source>
</evidence>
<gene>
    <name evidence="3" type="ORF">Fcan01_15288</name>
</gene>
<keyword evidence="1 3" id="KW-0347">Helicase</keyword>
<keyword evidence="1" id="KW-0233">DNA recombination</keyword>